<organism evidence="4 5">
    <name type="scientific">Mordavella massiliensis</name>
    <dbReference type="NCBI Taxonomy" id="1871024"/>
    <lineage>
        <taxon>Bacteria</taxon>
        <taxon>Bacillati</taxon>
        <taxon>Bacillota</taxon>
        <taxon>Clostridia</taxon>
        <taxon>Eubacteriales</taxon>
        <taxon>Clostridiaceae</taxon>
        <taxon>Mordavella</taxon>
    </lineage>
</organism>
<reference evidence="4" key="2">
    <citation type="journal article" date="2021" name="Sci. Rep.">
        <title>The distribution of antibiotic resistance genes in chicken gut microbiota commensals.</title>
        <authorList>
            <person name="Juricova H."/>
            <person name="Matiasovicova J."/>
            <person name="Kubasova T."/>
            <person name="Cejkova D."/>
            <person name="Rychlik I."/>
        </authorList>
    </citation>
    <scope>NUCLEOTIDE SEQUENCE</scope>
    <source>
        <strain evidence="4">An582</strain>
    </source>
</reference>
<dbReference type="Gene3D" id="3.40.50.300">
    <property type="entry name" value="P-loop containing nucleotide triphosphate hydrolases"/>
    <property type="match status" value="1"/>
</dbReference>
<dbReference type="SUPFAM" id="SSF52540">
    <property type="entry name" value="P-loop containing nucleoside triphosphate hydrolases"/>
    <property type="match status" value="1"/>
</dbReference>
<dbReference type="NCBIfam" id="TIGR02858">
    <property type="entry name" value="spore_III_AA"/>
    <property type="match status" value="1"/>
</dbReference>
<evidence type="ECO:0000313" key="5">
    <source>
        <dbReference type="Proteomes" id="UP000705508"/>
    </source>
</evidence>
<dbReference type="InterPro" id="IPR003593">
    <property type="entry name" value="AAA+_ATPase"/>
</dbReference>
<evidence type="ECO:0000256" key="1">
    <source>
        <dbReference type="ARBA" id="ARBA00022741"/>
    </source>
</evidence>
<dbReference type="InterPro" id="IPR027417">
    <property type="entry name" value="P-loop_NTPase"/>
</dbReference>
<dbReference type="PANTHER" id="PTHR20953:SF3">
    <property type="entry name" value="P-LOOP CONTAINING NUCLEOSIDE TRIPHOSPHATE HYDROLASES SUPERFAMILY PROTEIN"/>
    <property type="match status" value="1"/>
</dbReference>
<evidence type="ECO:0000313" key="4">
    <source>
        <dbReference type="EMBL" id="MBM6947394.1"/>
    </source>
</evidence>
<sequence length="305" mass="33822">MRDEQVRNILPARVRQVIEQEPDAAGGIQEIRLRTGQPLLIRCGGRERIPGRAGPYIVTARDLRETVDYASNYSLYAYEEEMRQGFITIEGGHRVGLTGQVIVENGHVRNLKHISSVNIRVSHEVRGCSDKVFPRITYNRQVAHTLIISPPGCGKTTLLRDMVRQISDGNAYVKGMTVGVVDERSEIGGCCRGVAQNDLGIRTDVLDGCPKAEGMIMLIRSMAPQVIAVDEIGAEEDVHAVEYAMHCGCKMIATMHGDSLEELRRKPVSGQMVEKRRFERYVILRGRGEVEAILDGDGREVGRGT</sequence>
<dbReference type="Pfam" id="PF19568">
    <property type="entry name" value="Spore_III_AA"/>
    <property type="match status" value="1"/>
</dbReference>
<dbReference type="SMART" id="SM00382">
    <property type="entry name" value="AAA"/>
    <property type="match status" value="1"/>
</dbReference>
<proteinExistence type="predicted"/>
<evidence type="ECO:0000256" key="2">
    <source>
        <dbReference type="ARBA" id="ARBA00022840"/>
    </source>
</evidence>
<dbReference type="PANTHER" id="PTHR20953">
    <property type="entry name" value="KINASE-RELATED"/>
    <property type="match status" value="1"/>
</dbReference>
<dbReference type="RefSeq" id="WP_204905448.1">
    <property type="nucleotide sequence ID" value="NZ_JACJKS010000002.1"/>
</dbReference>
<dbReference type="Proteomes" id="UP000705508">
    <property type="component" value="Unassembled WGS sequence"/>
</dbReference>
<accession>A0A939BG10</accession>
<gene>
    <name evidence="4" type="primary">spoIIIAA</name>
    <name evidence="4" type="ORF">H6A20_01780</name>
</gene>
<evidence type="ECO:0000259" key="3">
    <source>
        <dbReference type="SMART" id="SM00382"/>
    </source>
</evidence>
<keyword evidence="1" id="KW-0547">Nucleotide-binding</keyword>
<feature type="domain" description="AAA+ ATPase" evidence="3">
    <location>
        <begin position="141"/>
        <end position="289"/>
    </location>
</feature>
<name>A0A939BG10_9CLOT</name>
<protein>
    <submittedName>
        <fullName evidence="4">Stage III sporulation protein AA</fullName>
    </submittedName>
</protein>
<dbReference type="AlphaFoldDB" id="A0A939BG10"/>
<comment type="caution">
    <text evidence="4">The sequence shown here is derived from an EMBL/GenBank/DDBJ whole genome shotgun (WGS) entry which is preliminary data.</text>
</comment>
<dbReference type="InterPro" id="IPR045735">
    <property type="entry name" value="Spore_III_AA_AAA+_ATPase"/>
</dbReference>
<dbReference type="GO" id="GO:0005524">
    <property type="term" value="F:ATP binding"/>
    <property type="evidence" value="ECO:0007669"/>
    <property type="project" value="UniProtKB-KW"/>
</dbReference>
<dbReference type="EMBL" id="JACJKS010000002">
    <property type="protein sequence ID" value="MBM6947394.1"/>
    <property type="molecule type" value="Genomic_DNA"/>
</dbReference>
<keyword evidence="2" id="KW-0067">ATP-binding</keyword>
<reference evidence="4" key="1">
    <citation type="submission" date="2020-08" db="EMBL/GenBank/DDBJ databases">
        <authorList>
            <person name="Cejkova D."/>
            <person name="Kubasova T."/>
            <person name="Jahodarova E."/>
            <person name="Rychlik I."/>
        </authorList>
    </citation>
    <scope>NUCLEOTIDE SEQUENCE</scope>
    <source>
        <strain evidence="4">An582</strain>
    </source>
</reference>
<dbReference type="InterPro" id="IPR014217">
    <property type="entry name" value="Spore_III_AA"/>
</dbReference>